<dbReference type="WormBase" id="T08G3.11">
    <property type="protein sequence ID" value="CE42290"/>
    <property type="gene ID" value="WBGene00011620"/>
</dbReference>
<dbReference type="GeneID" id="188302"/>
<sequence>MRCLLFLMICNTLTIGIVSRPRLQIFARNLILFANISSQYSIIENLEKYNWTLPAIATFDKWLNKNWIEPEFWERNYGSPTNKKEVRDEMKKYLYSFKAKKNQIDYLCKTAISEGIFNKEDSENIRKVYWDLHAWYDIERAQSKFFDPMYSGYLDENLDPASLLKLKVISDKYLNENKKQKLLLTYHNPDGLRNHWK</sequence>
<keyword evidence="1" id="KW-0732">Signal</keyword>
<dbReference type="HOGENOM" id="CLU_1385298_0_0_1"/>
<dbReference type="InParanoid" id="Q9XU54"/>
<dbReference type="Proteomes" id="UP000001940">
    <property type="component" value="Chromosome V"/>
</dbReference>
<dbReference type="PaxDb" id="6239-T08G3.11"/>
<keyword evidence="3" id="KW-1185">Reference proteome</keyword>
<dbReference type="PhylomeDB" id="Q9XU54"/>
<evidence type="ECO:0000313" key="4">
    <source>
        <dbReference type="WormBase" id="T08G3.11"/>
    </source>
</evidence>
<organism evidence="2 3">
    <name type="scientific">Caenorhabditis elegans</name>
    <dbReference type="NCBI Taxonomy" id="6239"/>
    <lineage>
        <taxon>Eukaryota</taxon>
        <taxon>Metazoa</taxon>
        <taxon>Ecdysozoa</taxon>
        <taxon>Nematoda</taxon>
        <taxon>Chromadorea</taxon>
        <taxon>Rhabditida</taxon>
        <taxon>Rhabditina</taxon>
        <taxon>Rhabditomorpha</taxon>
        <taxon>Rhabditoidea</taxon>
        <taxon>Rhabditidae</taxon>
        <taxon>Peloderinae</taxon>
        <taxon>Caenorhabditis</taxon>
    </lineage>
</organism>
<accession>Q9XU54</accession>
<proteinExistence type="predicted"/>
<dbReference type="KEGG" id="cel:CELE_T08G3.11"/>
<dbReference type="RefSeq" id="NP_507168.2">
    <property type="nucleotide sequence ID" value="NM_074767.2"/>
</dbReference>
<dbReference type="STRING" id="6239.T08G3.11.1"/>
<dbReference type="UCSC" id="T08G3.11">
    <property type="organism name" value="c. elegans"/>
</dbReference>
<feature type="signal peptide" evidence="1">
    <location>
        <begin position="1"/>
        <end position="19"/>
    </location>
</feature>
<dbReference type="AlphaFoldDB" id="Q9XU54"/>
<dbReference type="CTD" id="188302"/>
<dbReference type="PANTHER" id="PTHR36946:SF1">
    <property type="entry name" value="DUF1064 DOMAIN-CONTAINING PROTEIN-RELATED"/>
    <property type="match status" value="1"/>
</dbReference>
<protein>
    <submittedName>
        <fullName evidence="2">Uncharacterized protein</fullName>
    </submittedName>
</protein>
<gene>
    <name evidence="2" type="ORF">CELE_T08G3.11</name>
    <name evidence="2 4" type="ORF">T08G3.11</name>
</gene>
<evidence type="ECO:0000313" key="3">
    <source>
        <dbReference type="Proteomes" id="UP000001940"/>
    </source>
</evidence>
<dbReference type="AGR" id="WB:WBGene00011620"/>
<feature type="chain" id="PRO_5004337723" evidence="1">
    <location>
        <begin position="20"/>
        <end position="197"/>
    </location>
</feature>
<name>Q9XU54_CAEEL</name>
<evidence type="ECO:0000256" key="1">
    <source>
        <dbReference type="SAM" id="SignalP"/>
    </source>
</evidence>
<evidence type="ECO:0000313" key="2">
    <source>
        <dbReference type="EMBL" id="CAB05790.2"/>
    </source>
</evidence>
<reference evidence="2 3" key="1">
    <citation type="journal article" date="1998" name="Science">
        <title>Genome sequence of the nematode C. elegans: a platform for investigating biology.</title>
        <authorList>
            <consortium name="The C. elegans sequencing consortium"/>
            <person name="Sulson J.E."/>
            <person name="Waterston R."/>
        </authorList>
    </citation>
    <scope>NUCLEOTIDE SEQUENCE [LARGE SCALE GENOMIC DNA]</scope>
    <source>
        <strain evidence="2 3">Bristol N2</strain>
    </source>
</reference>
<dbReference type="PANTHER" id="PTHR36946">
    <property type="entry name" value="PROTEIN CBG13897-RELATED"/>
    <property type="match status" value="1"/>
</dbReference>
<dbReference type="EMBL" id="BX284605">
    <property type="protein sequence ID" value="CAB05790.2"/>
    <property type="molecule type" value="Genomic_DNA"/>
</dbReference>